<dbReference type="EMBL" id="JARKIB010000264">
    <property type="protein sequence ID" value="KAJ7718533.1"/>
    <property type="molecule type" value="Genomic_DNA"/>
</dbReference>
<dbReference type="AlphaFoldDB" id="A0AAD7HDZ1"/>
<gene>
    <name evidence="1" type="ORF">B0H16DRAFT_1337385</name>
</gene>
<comment type="caution">
    <text evidence="1">The sequence shown here is derived from an EMBL/GenBank/DDBJ whole genome shotgun (WGS) entry which is preliminary data.</text>
</comment>
<dbReference type="Proteomes" id="UP001215598">
    <property type="component" value="Unassembled WGS sequence"/>
</dbReference>
<evidence type="ECO:0000313" key="1">
    <source>
        <dbReference type="EMBL" id="KAJ7718533.1"/>
    </source>
</evidence>
<proteinExistence type="predicted"/>
<evidence type="ECO:0000313" key="2">
    <source>
        <dbReference type="Proteomes" id="UP001215598"/>
    </source>
</evidence>
<name>A0AAD7HDZ1_9AGAR</name>
<feature type="non-terminal residue" evidence="1">
    <location>
        <position position="103"/>
    </location>
</feature>
<organism evidence="1 2">
    <name type="scientific">Mycena metata</name>
    <dbReference type="NCBI Taxonomy" id="1033252"/>
    <lineage>
        <taxon>Eukaryota</taxon>
        <taxon>Fungi</taxon>
        <taxon>Dikarya</taxon>
        <taxon>Basidiomycota</taxon>
        <taxon>Agaricomycotina</taxon>
        <taxon>Agaricomycetes</taxon>
        <taxon>Agaricomycetidae</taxon>
        <taxon>Agaricales</taxon>
        <taxon>Marasmiineae</taxon>
        <taxon>Mycenaceae</taxon>
        <taxon>Mycena</taxon>
    </lineage>
</organism>
<reference evidence="1" key="1">
    <citation type="submission" date="2023-03" db="EMBL/GenBank/DDBJ databases">
        <title>Massive genome expansion in bonnet fungi (Mycena s.s.) driven by repeated elements and novel gene families across ecological guilds.</title>
        <authorList>
            <consortium name="Lawrence Berkeley National Laboratory"/>
            <person name="Harder C.B."/>
            <person name="Miyauchi S."/>
            <person name="Viragh M."/>
            <person name="Kuo A."/>
            <person name="Thoen E."/>
            <person name="Andreopoulos B."/>
            <person name="Lu D."/>
            <person name="Skrede I."/>
            <person name="Drula E."/>
            <person name="Henrissat B."/>
            <person name="Morin E."/>
            <person name="Kohler A."/>
            <person name="Barry K."/>
            <person name="LaButti K."/>
            <person name="Morin E."/>
            <person name="Salamov A."/>
            <person name="Lipzen A."/>
            <person name="Mereny Z."/>
            <person name="Hegedus B."/>
            <person name="Baldrian P."/>
            <person name="Stursova M."/>
            <person name="Weitz H."/>
            <person name="Taylor A."/>
            <person name="Grigoriev I.V."/>
            <person name="Nagy L.G."/>
            <person name="Martin F."/>
            <person name="Kauserud H."/>
        </authorList>
    </citation>
    <scope>NUCLEOTIDE SEQUENCE</scope>
    <source>
        <strain evidence="1">CBHHK182m</strain>
    </source>
</reference>
<accession>A0AAD7HDZ1</accession>
<protein>
    <submittedName>
        <fullName evidence="1">Uncharacterized protein</fullName>
    </submittedName>
</protein>
<sequence>MTEKLEGAVFVGARKLSNGGVVFDCLNESTAVWVRGAETMKEFIAALGGTCVFKPRTIDVMVEMLPVELSIDSEGVLRLIETESGLTTGVIRGARWMKPLHRR</sequence>
<keyword evidence="2" id="KW-1185">Reference proteome</keyword>